<evidence type="ECO:0000256" key="4">
    <source>
        <dbReference type="ARBA" id="ARBA00022692"/>
    </source>
</evidence>
<dbReference type="RefSeq" id="WP_123280938.1">
    <property type="nucleotide sequence ID" value="NZ_DAMBVG010000003.1"/>
</dbReference>
<dbReference type="Gene3D" id="3.90.550.10">
    <property type="entry name" value="Spore Coat Polysaccharide Biosynthesis Protein SpsA, Chain A"/>
    <property type="match status" value="1"/>
</dbReference>
<dbReference type="Pfam" id="PF00535">
    <property type="entry name" value="Glycos_transf_2"/>
    <property type="match status" value="1"/>
</dbReference>
<reference evidence="10" key="1">
    <citation type="submission" date="2018-11" db="EMBL/GenBank/DDBJ databases">
        <title>Proposal to divide the Flavobacteriaceae and reorganize its genera based on Amino Acid Identity values calculated from whole genome sequences.</title>
        <authorList>
            <person name="Nicholson A.C."/>
            <person name="Gulvik C.A."/>
            <person name="Whitney A.M."/>
            <person name="Humrighouse B.W."/>
            <person name="Bell M."/>
            <person name="Holmes B."/>
            <person name="Steigerwalt A."/>
            <person name="Villarma A."/>
            <person name="Sheth M."/>
            <person name="Batra D."/>
            <person name="Pryor J."/>
            <person name="Bernardet J.-F."/>
            <person name="Hugo C."/>
            <person name="Kampfer P."/>
            <person name="Newman J."/>
            <person name="Mcquiston J.R."/>
        </authorList>
    </citation>
    <scope>NUCLEOTIDE SEQUENCE [LARGE SCALE GENOMIC DNA]</scope>
    <source>
        <strain evidence="10">DSM 22165</strain>
    </source>
</reference>
<comment type="caution">
    <text evidence="9">The sequence shown here is derived from an EMBL/GenBank/DDBJ whole genome shotgun (WGS) entry which is preliminary data.</text>
</comment>
<dbReference type="AlphaFoldDB" id="A0A3N0X9N9"/>
<proteinExistence type="predicted"/>
<comment type="subcellular location">
    <subcellularLocation>
        <location evidence="1">Membrane</location>
        <topology evidence="1">Multi-pass membrane protein</topology>
    </subcellularLocation>
</comment>
<evidence type="ECO:0000256" key="5">
    <source>
        <dbReference type="ARBA" id="ARBA00022989"/>
    </source>
</evidence>
<evidence type="ECO:0000256" key="3">
    <source>
        <dbReference type="ARBA" id="ARBA00022679"/>
    </source>
</evidence>
<dbReference type="EMBL" id="RJTU01000034">
    <property type="protein sequence ID" value="ROI14107.1"/>
    <property type="molecule type" value="Genomic_DNA"/>
</dbReference>
<keyword evidence="3 9" id="KW-0808">Transferase</keyword>
<dbReference type="PANTHER" id="PTHR48090">
    <property type="entry name" value="UNDECAPRENYL-PHOSPHATE 4-DEOXY-4-FORMAMIDO-L-ARABINOSE TRANSFERASE-RELATED"/>
    <property type="match status" value="1"/>
</dbReference>
<keyword evidence="6 7" id="KW-0472">Membrane</keyword>
<feature type="transmembrane region" description="Helical" evidence="7">
    <location>
        <begin position="263"/>
        <end position="288"/>
    </location>
</feature>
<dbReference type="InterPro" id="IPR029044">
    <property type="entry name" value="Nucleotide-diphossugar_trans"/>
</dbReference>
<dbReference type="GO" id="GO:0005886">
    <property type="term" value="C:plasma membrane"/>
    <property type="evidence" value="ECO:0007669"/>
    <property type="project" value="TreeGrafter"/>
</dbReference>
<feature type="domain" description="Glycosyltransferase 2-like" evidence="8">
    <location>
        <begin position="5"/>
        <end position="138"/>
    </location>
</feature>
<dbReference type="Proteomes" id="UP000267623">
    <property type="component" value="Unassembled WGS sequence"/>
</dbReference>
<name>A0A3N0X9N9_9FLAO</name>
<reference evidence="10" key="2">
    <citation type="submission" date="2018-11" db="EMBL/GenBank/DDBJ databases">
        <title>Proposal to divide the Flavobacteriaceae and reorganize its genera based on Amino Acid Identity values calculated from whole genome sequences.</title>
        <authorList>
            <person name="Nicholson A.C."/>
            <person name="Gulvik C.A."/>
            <person name="Whitney A.M."/>
            <person name="Humrighouse B.W."/>
            <person name="Bell M."/>
            <person name="Holmes B."/>
            <person name="Steigerwalt A."/>
            <person name="Villarma A."/>
            <person name="Sheth M."/>
            <person name="Batra D."/>
            <person name="Pryor J."/>
            <person name="Bernardet J.-F."/>
            <person name="Hugo C."/>
            <person name="Kampfer P."/>
            <person name="Newman J."/>
            <person name="Mcquiston J."/>
        </authorList>
    </citation>
    <scope>NUCLEOTIDE SEQUENCE [LARGE SCALE GENOMIC DNA]</scope>
    <source>
        <strain evidence="10">DSM 22165</strain>
    </source>
</reference>
<evidence type="ECO:0000256" key="6">
    <source>
        <dbReference type="ARBA" id="ARBA00023136"/>
    </source>
</evidence>
<keyword evidence="2" id="KW-0328">Glycosyltransferase</keyword>
<organism evidence="9 10">
    <name type="scientific">Epilithonimonas hominis</name>
    <dbReference type="NCBI Taxonomy" id="420404"/>
    <lineage>
        <taxon>Bacteria</taxon>
        <taxon>Pseudomonadati</taxon>
        <taxon>Bacteroidota</taxon>
        <taxon>Flavobacteriia</taxon>
        <taxon>Flavobacteriales</taxon>
        <taxon>Weeksellaceae</taxon>
        <taxon>Chryseobacterium group</taxon>
        <taxon>Epilithonimonas</taxon>
    </lineage>
</organism>
<feature type="transmembrane region" description="Helical" evidence="7">
    <location>
        <begin position="228"/>
        <end position="251"/>
    </location>
</feature>
<dbReference type="InterPro" id="IPR001173">
    <property type="entry name" value="Glyco_trans_2-like"/>
</dbReference>
<evidence type="ECO:0000259" key="8">
    <source>
        <dbReference type="Pfam" id="PF00535"/>
    </source>
</evidence>
<keyword evidence="4 7" id="KW-0812">Transmembrane</keyword>
<sequence length="308" mass="35382">MKKISIIIPAYNEEGNLSLIHSEIRKVFETIKAYNFEIIFVNDGSRDNTQNYLEKLASEFPEVKYIEFSRNFGHQNAVKAGIDFADGNAVISMDADLQHPPKLLPLMIQKWEEGYDIVYTIRKYSKNISFFKRKTSDFFYHVLSNLSDVELEKGSSDFRLLDASVIDVIRKTGESDIFLRGLVKWVGFKQYSIDFIAADRFSGVSKYSFGKMLRFAFTGITAFSVKPLYLAAYLGFFFSFLSPLAYLVYIFHSFYTKTEISGWASLILTVVFFGGLQLTILGILGIYMGKIFKQIKDRPTYIVRSKNF</sequence>
<evidence type="ECO:0000313" key="10">
    <source>
        <dbReference type="Proteomes" id="UP000267623"/>
    </source>
</evidence>
<dbReference type="SUPFAM" id="SSF53448">
    <property type="entry name" value="Nucleotide-diphospho-sugar transferases"/>
    <property type="match status" value="1"/>
</dbReference>
<evidence type="ECO:0000256" key="7">
    <source>
        <dbReference type="SAM" id="Phobius"/>
    </source>
</evidence>
<evidence type="ECO:0000313" key="9">
    <source>
        <dbReference type="EMBL" id="ROI14107.1"/>
    </source>
</evidence>
<dbReference type="GO" id="GO:0016757">
    <property type="term" value="F:glycosyltransferase activity"/>
    <property type="evidence" value="ECO:0007669"/>
    <property type="project" value="UniProtKB-KW"/>
</dbReference>
<dbReference type="InterPro" id="IPR050256">
    <property type="entry name" value="Glycosyltransferase_2"/>
</dbReference>
<evidence type="ECO:0000256" key="2">
    <source>
        <dbReference type="ARBA" id="ARBA00022676"/>
    </source>
</evidence>
<dbReference type="CDD" id="cd04187">
    <property type="entry name" value="DPM1_like_bac"/>
    <property type="match status" value="1"/>
</dbReference>
<gene>
    <name evidence="9" type="ORF">EGH73_05010</name>
</gene>
<keyword evidence="5 7" id="KW-1133">Transmembrane helix</keyword>
<protein>
    <submittedName>
        <fullName evidence="9">Glycosyltransferase</fullName>
    </submittedName>
</protein>
<accession>A0A3N0X9N9</accession>
<evidence type="ECO:0000256" key="1">
    <source>
        <dbReference type="ARBA" id="ARBA00004141"/>
    </source>
</evidence>
<dbReference type="PANTHER" id="PTHR48090:SF1">
    <property type="entry name" value="PROPHAGE BACTOPRENOL GLUCOSYL TRANSFERASE HOMOLOG"/>
    <property type="match status" value="1"/>
</dbReference>